<name>A0ABS0LB60_9CORY</name>
<proteinExistence type="predicted"/>
<accession>A0ABS0LB60</accession>
<evidence type="ECO:0000313" key="2">
    <source>
        <dbReference type="Proteomes" id="UP000615580"/>
    </source>
</evidence>
<comment type="caution">
    <text evidence="1">The sequence shown here is derived from an EMBL/GenBank/DDBJ whole genome shotgun (WGS) entry which is preliminary data.</text>
</comment>
<gene>
    <name evidence="1" type="ORF">I4J41_03340</name>
</gene>
<sequence>MSYIEDFHQVMDLVTANTPALTFGFFPQLDLAVDTLVVHPQLEQFVGSIGIVEFSLGGAESALKGLFRF</sequence>
<dbReference type="EMBL" id="JADQUG010000008">
    <property type="protein sequence ID" value="MBG9353665.1"/>
    <property type="molecule type" value="Genomic_DNA"/>
</dbReference>
<dbReference type="RefSeq" id="WP_196977674.1">
    <property type="nucleotide sequence ID" value="NZ_CANNXG010000015.1"/>
</dbReference>
<evidence type="ECO:0000313" key="1">
    <source>
        <dbReference type="EMBL" id="MBG9353665.1"/>
    </source>
</evidence>
<dbReference type="Proteomes" id="UP000615580">
    <property type="component" value="Unassembled WGS sequence"/>
</dbReference>
<organism evidence="1 2">
    <name type="scientific">Corynebacterium belfantii</name>
    <dbReference type="NCBI Taxonomy" id="2014537"/>
    <lineage>
        <taxon>Bacteria</taxon>
        <taxon>Bacillati</taxon>
        <taxon>Actinomycetota</taxon>
        <taxon>Actinomycetes</taxon>
        <taxon>Mycobacteriales</taxon>
        <taxon>Corynebacteriaceae</taxon>
        <taxon>Corynebacterium</taxon>
    </lineage>
</organism>
<protein>
    <submittedName>
        <fullName evidence="1">Uncharacterized protein</fullName>
    </submittedName>
</protein>
<keyword evidence="2" id="KW-1185">Reference proteome</keyword>
<reference evidence="1 2" key="1">
    <citation type="journal article" date="2020" name="J. Clin. Microbiol.">
        <title>Assessing the Genetic Diversity of Austrian Corynebacterium diphtheriae Clinical Isolates, 2011-2019.</title>
        <authorList>
            <person name="Schaeffer J."/>
            <person name="Huhulescu S."/>
            <person name="Stoeger A."/>
            <person name="Allerberger F."/>
            <person name="Ruppitsch W."/>
        </authorList>
    </citation>
    <scope>NUCLEOTIDE SEQUENCE [LARGE SCALE GENOMIC DNA]</scope>
    <source>
        <strain evidence="1 2">04-17</strain>
    </source>
</reference>